<protein>
    <recommendedName>
        <fullName evidence="3">Glycoside hydrolase family 19 catalytic domain-containing protein</fullName>
    </recommendedName>
</protein>
<dbReference type="InterPro" id="IPR023346">
    <property type="entry name" value="Lysozyme-like_dom_sf"/>
</dbReference>
<dbReference type="EMBL" id="JARFYN010000091">
    <property type="protein sequence ID" value="MDL2410586.1"/>
    <property type="molecule type" value="Genomic_DNA"/>
</dbReference>
<evidence type="ECO:0000313" key="2">
    <source>
        <dbReference type="Proteomes" id="UP001172630"/>
    </source>
</evidence>
<proteinExistence type="predicted"/>
<accession>A0ABT7KPM4</accession>
<gene>
    <name evidence="1" type="ORF">PY650_34430</name>
</gene>
<dbReference type="RefSeq" id="WP_285884503.1">
    <property type="nucleotide sequence ID" value="NZ_JARFYN010000091.1"/>
</dbReference>
<reference evidence="1" key="1">
    <citation type="submission" date="2023-06" db="EMBL/GenBank/DDBJ databases">
        <title>Phylogenetic Diversity of Rhizobium strains.</title>
        <authorList>
            <person name="Moura F.T."/>
            <person name="Helene L.C.F."/>
            <person name="Hungria M."/>
        </authorList>
    </citation>
    <scope>NUCLEOTIDE SEQUENCE</scope>
    <source>
        <strain evidence="1">CCGE524</strain>
    </source>
</reference>
<organism evidence="1 2">
    <name type="scientific">Rhizobium calliandrae</name>
    <dbReference type="NCBI Taxonomy" id="1312182"/>
    <lineage>
        <taxon>Bacteria</taxon>
        <taxon>Pseudomonadati</taxon>
        <taxon>Pseudomonadota</taxon>
        <taxon>Alphaproteobacteria</taxon>
        <taxon>Hyphomicrobiales</taxon>
        <taxon>Rhizobiaceae</taxon>
        <taxon>Rhizobium/Agrobacterium group</taxon>
        <taxon>Rhizobium</taxon>
    </lineage>
</organism>
<evidence type="ECO:0000313" key="1">
    <source>
        <dbReference type="EMBL" id="MDL2410586.1"/>
    </source>
</evidence>
<keyword evidence="2" id="KW-1185">Reference proteome</keyword>
<dbReference type="Gene3D" id="1.10.530.10">
    <property type="match status" value="1"/>
</dbReference>
<evidence type="ECO:0008006" key="3">
    <source>
        <dbReference type="Google" id="ProtNLM"/>
    </source>
</evidence>
<dbReference type="SUPFAM" id="SSF53955">
    <property type="entry name" value="Lysozyme-like"/>
    <property type="match status" value="1"/>
</dbReference>
<comment type="caution">
    <text evidence="1">The sequence shown here is derived from an EMBL/GenBank/DDBJ whole genome shotgun (WGS) entry which is preliminary data.</text>
</comment>
<sequence>MGNCNEASNDGWRNRGRGFVQITGNDDYSKFSKILGVEILGNPDLAFNGDIAAKIIVIRMRDGVFTGHELSNYFEPDLADWVGVRHIVSGQDNAQQIANFRRLFNTKRCYRSDLQVATAS</sequence>
<name>A0ABT7KPM4_9HYPH</name>
<dbReference type="Proteomes" id="UP001172630">
    <property type="component" value="Unassembled WGS sequence"/>
</dbReference>